<evidence type="ECO:0000313" key="1">
    <source>
        <dbReference type="EMBL" id="CDZ96407.1"/>
    </source>
</evidence>
<name>A0A0F7SHA5_PHARH</name>
<organism evidence="1">
    <name type="scientific">Phaffia rhodozyma</name>
    <name type="common">Yeast</name>
    <name type="synonym">Xanthophyllomyces dendrorhous</name>
    <dbReference type="NCBI Taxonomy" id="264483"/>
    <lineage>
        <taxon>Eukaryota</taxon>
        <taxon>Fungi</taxon>
        <taxon>Dikarya</taxon>
        <taxon>Basidiomycota</taxon>
        <taxon>Agaricomycotina</taxon>
        <taxon>Tremellomycetes</taxon>
        <taxon>Cystofilobasidiales</taxon>
        <taxon>Mrakiaceae</taxon>
        <taxon>Phaffia</taxon>
    </lineage>
</organism>
<accession>A0A0F7SHA5</accession>
<dbReference type="AlphaFoldDB" id="A0A0F7SHA5"/>
<dbReference type="EMBL" id="LN483144">
    <property type="protein sequence ID" value="CDZ96407.1"/>
    <property type="molecule type" value="Genomic_DNA"/>
</dbReference>
<protein>
    <submittedName>
        <fullName evidence="1">Uncharacterized protein</fullName>
    </submittedName>
</protein>
<reference evidence="1" key="1">
    <citation type="submission" date="2014-08" db="EMBL/GenBank/DDBJ databases">
        <authorList>
            <person name="Sharma Rahul"/>
            <person name="Thines Marco"/>
        </authorList>
    </citation>
    <scope>NUCLEOTIDE SEQUENCE</scope>
</reference>
<sequence>MSGRPAQRNYIGGGAEAPATNFFSAFWKTQVTAPDKIEGNIAIAVSSALFAGAIIFTRNFGDLLLPAF</sequence>
<proteinExistence type="predicted"/>